<evidence type="ECO:0008006" key="2">
    <source>
        <dbReference type="Google" id="ProtNLM"/>
    </source>
</evidence>
<accession>A0AAU7Q4M1</accession>
<protein>
    <recommendedName>
        <fullName evidence="2">PH domain-containing protein</fullName>
    </recommendedName>
</protein>
<dbReference type="AlphaFoldDB" id="A0AAU7Q4M1"/>
<name>A0AAU7Q4M1_9GAMM</name>
<organism evidence="1">
    <name type="scientific">Acerihabitans sp. KWT182</name>
    <dbReference type="NCBI Taxonomy" id="3157919"/>
    <lineage>
        <taxon>Bacteria</taxon>
        <taxon>Pseudomonadati</taxon>
        <taxon>Pseudomonadota</taxon>
        <taxon>Gammaproteobacteria</taxon>
        <taxon>Enterobacterales</taxon>
        <taxon>Pectobacteriaceae</taxon>
        <taxon>Acerihabitans</taxon>
    </lineage>
</organism>
<gene>
    <name evidence="1" type="ORF">ABK905_14610</name>
</gene>
<dbReference type="EMBL" id="CP157947">
    <property type="protein sequence ID" value="XBS68092.1"/>
    <property type="molecule type" value="Genomic_DNA"/>
</dbReference>
<evidence type="ECO:0000313" key="1">
    <source>
        <dbReference type="EMBL" id="XBS68092.1"/>
    </source>
</evidence>
<reference evidence="1" key="1">
    <citation type="submission" date="2024-06" db="EMBL/GenBank/DDBJ databases">
        <authorList>
            <person name="Coelho C."/>
            <person name="Bento M."/>
            <person name="Garcia E."/>
            <person name="Camelo A."/>
            <person name="Brandao I."/>
            <person name="Espirito Santo C."/>
            <person name="Trovao J."/>
            <person name="Verissimo A."/>
            <person name="Costa J."/>
            <person name="Tiago I."/>
        </authorList>
    </citation>
    <scope>NUCLEOTIDE SEQUENCE</scope>
    <source>
        <strain evidence="1">KWT182</strain>
    </source>
</reference>
<sequence length="67" mass="7673">MEVDKSVFIGRVSGIDWRVVYEHRADVNKWINSVTGLFNAVKPSEVCDPEQVNDEIKRLKNDPAPIF</sequence>
<proteinExistence type="predicted"/>